<proteinExistence type="predicted"/>
<evidence type="ECO:0000313" key="1">
    <source>
        <dbReference type="EMBL" id="OAR05559.1"/>
    </source>
</evidence>
<evidence type="ECO:0000313" key="2">
    <source>
        <dbReference type="Proteomes" id="UP000243024"/>
    </source>
</evidence>
<dbReference type="OrthoDB" id="2381125at2"/>
<keyword evidence="2" id="KW-1185">Reference proteome</keyword>
<name>A0A179IUC7_HYDSH</name>
<dbReference type="EMBL" id="JXBB01000001">
    <property type="protein sequence ID" value="OAR05559.1"/>
    <property type="molecule type" value="Genomic_DNA"/>
</dbReference>
<protein>
    <submittedName>
        <fullName evidence="1">Uncharacterized protein</fullName>
    </submittedName>
</protein>
<gene>
    <name evidence="1" type="ORF">SA87_11825</name>
</gene>
<dbReference type="AlphaFoldDB" id="A0A179IUC7"/>
<organism evidence="1 2">
    <name type="scientific">Hydrogenibacillus schlegelii</name>
    <name type="common">Bacillus schlegelii</name>
    <dbReference type="NCBI Taxonomy" id="1484"/>
    <lineage>
        <taxon>Bacteria</taxon>
        <taxon>Bacillati</taxon>
        <taxon>Bacillota</taxon>
        <taxon>Bacilli</taxon>
        <taxon>Bacillales</taxon>
        <taxon>Bacillales Family X. Incertae Sedis</taxon>
        <taxon>Hydrogenibacillus</taxon>
    </lineage>
</organism>
<dbReference type="Proteomes" id="UP000243024">
    <property type="component" value="Unassembled WGS sequence"/>
</dbReference>
<reference evidence="1 2" key="1">
    <citation type="submission" date="2015-09" db="EMBL/GenBank/DDBJ databases">
        <title>Draft genome sequence of Hydrogenibacillus schlegelii DSM 2000.</title>
        <authorList>
            <person name="Hemp J."/>
        </authorList>
    </citation>
    <scope>NUCLEOTIDE SEQUENCE [LARGE SCALE GENOMIC DNA]</scope>
    <source>
        <strain evidence="1 2">MA 48</strain>
    </source>
</reference>
<comment type="caution">
    <text evidence="1">The sequence shown here is derived from an EMBL/GenBank/DDBJ whole genome shotgun (WGS) entry which is preliminary data.</text>
</comment>
<dbReference type="RefSeq" id="WP_066442009.1">
    <property type="nucleotide sequence ID" value="NZ_CBCSAS010000003.1"/>
</dbReference>
<accession>A0A179IUC7</accession>
<dbReference type="STRING" id="1484.SA87_11825"/>
<sequence length="96" mass="11009">MLADPTLHEALLARAKPHRPKEAAWAAAEAAFRLIPTSLRWLFGFFGHDEHKRSGSAEGMLLTERRKEFLRHVIELYHKTQFPVHDEILAKAIGVR</sequence>